<evidence type="ECO:0000259" key="7">
    <source>
        <dbReference type="Pfam" id="PF18962"/>
    </source>
</evidence>
<dbReference type="Gene3D" id="3.40.50.880">
    <property type="match status" value="1"/>
</dbReference>
<proteinExistence type="inferred from homology"/>
<dbReference type="PANTHER" id="PTHR36175">
    <property type="entry name" value="CYANOPHYCINASE"/>
    <property type="match status" value="1"/>
</dbReference>
<feature type="chain" id="PRO_5002737038" evidence="6">
    <location>
        <begin position="20"/>
        <end position="433"/>
    </location>
</feature>
<dbReference type="OrthoDB" id="9799980at2"/>
<comment type="caution">
    <text evidence="8">The sequence shown here is derived from an EMBL/GenBank/DDBJ whole genome shotgun (WGS) entry which is preliminary data.</text>
</comment>
<name>A9E3P1_9FLAO</name>
<feature type="domain" description="Secretion system C-terminal sorting" evidence="7">
    <location>
        <begin position="363"/>
        <end position="432"/>
    </location>
</feature>
<dbReference type="GO" id="GO:0006508">
    <property type="term" value="P:proteolysis"/>
    <property type="evidence" value="ECO:0007669"/>
    <property type="project" value="UniProtKB-KW"/>
</dbReference>
<dbReference type="InterPro" id="IPR029062">
    <property type="entry name" value="Class_I_gatase-like"/>
</dbReference>
<dbReference type="SUPFAM" id="SSF52317">
    <property type="entry name" value="Class I glutamine amidotransferase-like"/>
    <property type="match status" value="1"/>
</dbReference>
<dbReference type="Pfam" id="PF18962">
    <property type="entry name" value="Por_Secre_tail"/>
    <property type="match status" value="1"/>
</dbReference>
<dbReference type="InterPro" id="IPR026444">
    <property type="entry name" value="Secre_tail"/>
</dbReference>
<dbReference type="Pfam" id="PF03575">
    <property type="entry name" value="Peptidase_S51"/>
    <property type="match status" value="1"/>
</dbReference>
<evidence type="ECO:0000256" key="5">
    <source>
        <dbReference type="ARBA" id="ARBA00022825"/>
    </source>
</evidence>
<dbReference type="EMBL" id="ABIB01000009">
    <property type="protein sequence ID" value="EDP95247.1"/>
    <property type="molecule type" value="Genomic_DNA"/>
</dbReference>
<dbReference type="STRING" id="391587.KAOT1_09251"/>
<protein>
    <submittedName>
        <fullName evidence="8">Cyanophycinase and related exopeptidase-like protein</fullName>
    </submittedName>
</protein>
<evidence type="ECO:0000256" key="1">
    <source>
        <dbReference type="ARBA" id="ARBA00006534"/>
    </source>
</evidence>
<feature type="signal peptide" evidence="6">
    <location>
        <begin position="1"/>
        <end position="19"/>
    </location>
</feature>
<dbReference type="GO" id="GO:0008236">
    <property type="term" value="F:serine-type peptidase activity"/>
    <property type="evidence" value="ECO:0007669"/>
    <property type="project" value="UniProtKB-KW"/>
</dbReference>
<evidence type="ECO:0000256" key="6">
    <source>
        <dbReference type="SAM" id="SignalP"/>
    </source>
</evidence>
<dbReference type="InterPro" id="IPR005320">
    <property type="entry name" value="Peptidase_S51"/>
</dbReference>
<keyword evidence="3 6" id="KW-0732">Signal</keyword>
<keyword evidence="2" id="KW-0645">Protease</keyword>
<evidence type="ECO:0000256" key="3">
    <source>
        <dbReference type="ARBA" id="ARBA00022729"/>
    </source>
</evidence>
<evidence type="ECO:0000256" key="4">
    <source>
        <dbReference type="ARBA" id="ARBA00022801"/>
    </source>
</evidence>
<dbReference type="eggNOG" id="COG4242">
    <property type="taxonomic scope" value="Bacteria"/>
</dbReference>
<comment type="similarity">
    <text evidence="1">Belongs to the peptidase S51 family.</text>
</comment>
<dbReference type="PANTHER" id="PTHR36175:SF1">
    <property type="entry name" value="CYANOPHYCINASE"/>
    <property type="match status" value="1"/>
</dbReference>
<dbReference type="Proteomes" id="UP000002945">
    <property type="component" value="Unassembled WGS sequence"/>
</dbReference>
<dbReference type="MEROPS" id="S51.003"/>
<dbReference type="HOGENOM" id="CLU_051822_1_0_10"/>
<keyword evidence="4" id="KW-0378">Hydrolase</keyword>
<dbReference type="NCBIfam" id="TIGR04183">
    <property type="entry name" value="Por_Secre_tail"/>
    <property type="match status" value="1"/>
</dbReference>
<organism evidence="8 9">
    <name type="scientific">Kordia algicida OT-1</name>
    <dbReference type="NCBI Taxonomy" id="391587"/>
    <lineage>
        <taxon>Bacteria</taxon>
        <taxon>Pseudomonadati</taxon>
        <taxon>Bacteroidota</taxon>
        <taxon>Flavobacteriia</taxon>
        <taxon>Flavobacteriales</taxon>
        <taxon>Flavobacteriaceae</taxon>
        <taxon>Kordia</taxon>
    </lineage>
</organism>
<evidence type="ECO:0000313" key="9">
    <source>
        <dbReference type="Proteomes" id="UP000002945"/>
    </source>
</evidence>
<dbReference type="RefSeq" id="WP_007094412.1">
    <property type="nucleotide sequence ID" value="NZ_CP142125.1"/>
</dbReference>
<sequence length="433" mass="47156">MKTYTTILLSFLFAGATFAQSFTSYRTGSSFSTNVTPQGGSCLMGGASESDDAMRWFLQRANGGDVLVLRASGSDGYNNYMYSDLGVTVNSVETIVFNNSSASSETYIHQRIEEAEAIWFAGGDQWNYVSYWRNTTIQNLINDAVNNRNVVIGGTSAGMAILGGHYFSAENGTITSAQALANPYANDATVSSTPFLENSFLTDVITDTHYDDPDRRGRHTAFLARIITDNSGSGIIPKGIACDEYTAVCIDDVGLARVFGDYPTYDDNAYFIQPNCELTDMLPETCTANTALHWDKGGMALKVYKIKGTVEGTHTFDLSDWQTGTGGTWEHWSVNNGTFVASVGTQINCILSVDELAQPTVEVYPNPVKSNLIVSAEKPIQAIELLDGFGRIVLQKDVSNVQETSLQLLKLSSGTYFLKVQVNDAIIIKKVIK</sequence>
<gene>
    <name evidence="8" type="ORF">KAOT1_09251</name>
</gene>
<evidence type="ECO:0000256" key="2">
    <source>
        <dbReference type="ARBA" id="ARBA00022670"/>
    </source>
</evidence>
<keyword evidence="9" id="KW-1185">Reference proteome</keyword>
<dbReference type="AlphaFoldDB" id="A9E3P1"/>
<accession>A9E3P1</accession>
<keyword evidence="5" id="KW-0720">Serine protease</keyword>
<dbReference type="CDD" id="cd03145">
    <property type="entry name" value="GAT1_cyanophycinase"/>
    <property type="match status" value="1"/>
</dbReference>
<evidence type="ECO:0000313" key="8">
    <source>
        <dbReference type="EMBL" id="EDP95247.1"/>
    </source>
</evidence>
<reference evidence="8 9" key="1">
    <citation type="journal article" date="2011" name="J. Bacteriol.">
        <title>Genome sequence of the algicidal bacterium Kordia algicida OT-1.</title>
        <authorList>
            <person name="Lee H.S."/>
            <person name="Kang S.G."/>
            <person name="Kwon K.K."/>
            <person name="Lee J.H."/>
            <person name="Kim S.J."/>
        </authorList>
    </citation>
    <scope>NUCLEOTIDE SEQUENCE [LARGE SCALE GENOMIC DNA]</scope>
    <source>
        <strain evidence="8 9">OT-1</strain>
    </source>
</reference>